<reference evidence="6" key="1">
    <citation type="journal article" date="2019" name="Int. J. Syst. Evol. Microbiol.">
        <title>The Global Catalogue of Microorganisms (GCM) 10K type strain sequencing project: providing services to taxonomists for standard genome sequencing and annotation.</title>
        <authorList>
            <consortium name="The Broad Institute Genomics Platform"/>
            <consortium name="The Broad Institute Genome Sequencing Center for Infectious Disease"/>
            <person name="Wu L."/>
            <person name="Ma J."/>
        </authorList>
    </citation>
    <scope>NUCLEOTIDE SEQUENCE [LARGE SCALE GENOMIC DNA]</scope>
    <source>
        <strain evidence="6">KCTC 42964</strain>
    </source>
</reference>
<dbReference type="RefSeq" id="WP_379906108.1">
    <property type="nucleotide sequence ID" value="NZ_JBHRTR010000048.1"/>
</dbReference>
<comment type="caution">
    <text evidence="5">The sequence shown here is derived from an EMBL/GenBank/DDBJ whole genome shotgun (WGS) entry which is preliminary data.</text>
</comment>
<dbReference type="InterPro" id="IPR042098">
    <property type="entry name" value="TauD-like_sf"/>
</dbReference>
<accession>A0ABV7L7U0</accession>
<name>A0ABV7L7U0_9PROT</name>
<keyword evidence="6" id="KW-1185">Reference proteome</keyword>
<dbReference type="SUPFAM" id="SSF51197">
    <property type="entry name" value="Clavaminate synthase-like"/>
    <property type="match status" value="1"/>
</dbReference>
<keyword evidence="3" id="KW-0045">Antibiotic biosynthesis</keyword>
<evidence type="ECO:0000256" key="3">
    <source>
        <dbReference type="ARBA" id="ARBA00023194"/>
    </source>
</evidence>
<keyword evidence="5" id="KW-0223">Dioxygenase</keyword>
<dbReference type="PANTHER" id="PTHR10696:SF56">
    <property type="entry name" value="TAUD_TFDA-LIKE DOMAIN-CONTAINING PROTEIN"/>
    <property type="match status" value="1"/>
</dbReference>
<dbReference type="PANTHER" id="PTHR10696">
    <property type="entry name" value="GAMMA-BUTYROBETAINE HYDROXYLASE-RELATED"/>
    <property type="match status" value="1"/>
</dbReference>
<gene>
    <name evidence="5" type="ORF">ACFOGJ_25830</name>
</gene>
<dbReference type="EC" id="1.14.11.-" evidence="5"/>
<organism evidence="5 6">
    <name type="scientific">Marinibaculum pumilum</name>
    <dbReference type="NCBI Taxonomy" id="1766165"/>
    <lineage>
        <taxon>Bacteria</taxon>
        <taxon>Pseudomonadati</taxon>
        <taxon>Pseudomonadota</taxon>
        <taxon>Alphaproteobacteria</taxon>
        <taxon>Rhodospirillales</taxon>
        <taxon>Rhodospirillaceae</taxon>
        <taxon>Marinibaculum</taxon>
    </lineage>
</organism>
<comment type="cofactor">
    <cofactor evidence="1">
        <name>Fe(2+)</name>
        <dbReference type="ChEBI" id="CHEBI:29033"/>
    </cofactor>
</comment>
<dbReference type="InterPro" id="IPR050411">
    <property type="entry name" value="AlphaKG_dependent_hydroxylases"/>
</dbReference>
<evidence type="ECO:0000313" key="5">
    <source>
        <dbReference type="EMBL" id="MFC3230695.1"/>
    </source>
</evidence>
<dbReference type="InterPro" id="IPR003819">
    <property type="entry name" value="TauD/TfdA-like"/>
</dbReference>
<dbReference type="Proteomes" id="UP001595528">
    <property type="component" value="Unassembled WGS sequence"/>
</dbReference>
<dbReference type="Gene3D" id="3.60.130.10">
    <property type="entry name" value="Clavaminate synthase-like"/>
    <property type="match status" value="1"/>
</dbReference>
<evidence type="ECO:0000259" key="4">
    <source>
        <dbReference type="Pfam" id="PF02668"/>
    </source>
</evidence>
<evidence type="ECO:0000313" key="6">
    <source>
        <dbReference type="Proteomes" id="UP001595528"/>
    </source>
</evidence>
<dbReference type="GO" id="GO:0051213">
    <property type="term" value="F:dioxygenase activity"/>
    <property type="evidence" value="ECO:0007669"/>
    <property type="project" value="UniProtKB-KW"/>
</dbReference>
<dbReference type="EMBL" id="JBHRTR010000048">
    <property type="protein sequence ID" value="MFC3230695.1"/>
    <property type="molecule type" value="Genomic_DNA"/>
</dbReference>
<evidence type="ECO:0000256" key="1">
    <source>
        <dbReference type="ARBA" id="ARBA00001954"/>
    </source>
</evidence>
<keyword evidence="2 5" id="KW-0560">Oxidoreductase</keyword>
<sequence length="364" mass="40354">MRIHETPAVWSARELAADNSWRIAVPPAQGRALRDLVKRQADRGLNLLDYRREDFPLGDLQGVLDGAMAMVRRGLGIALLKDLPAEGMSEDEYRLLTWAVGLNLGVAVPQGKASHYISDVRDVGTVYKSRTGRGYSSNSALDFHTDASDVVLLSCLRAAKEGGHSLVSSGVRVHNRLVETAPELAAILYRDFWFSRQGEEAPDEQPAYAIPVYGEKEGRLYMRHIRKNITFAEGLPGVPPLRPEQTEALDAMDALAADPDFAHGLDLEPGDIQILNNYTALHSRTAFRDHDDPARQRLLFRLWLAAPGFGTLPDGWERFYRTTAADAIRGGFRGQNYGPACEAFERRQCAAMGMRFYDQVDAAA</sequence>
<dbReference type="Pfam" id="PF02668">
    <property type="entry name" value="TauD"/>
    <property type="match status" value="1"/>
</dbReference>
<evidence type="ECO:0000256" key="2">
    <source>
        <dbReference type="ARBA" id="ARBA00023002"/>
    </source>
</evidence>
<proteinExistence type="predicted"/>
<protein>
    <submittedName>
        <fullName evidence="5">TauD/TfdA family dioxygenase</fullName>
        <ecNumber evidence="5">1.14.11.-</ecNumber>
    </submittedName>
</protein>
<feature type="domain" description="TauD/TfdA-like" evidence="4">
    <location>
        <begin position="52"/>
        <end position="303"/>
    </location>
</feature>